<reference evidence="2 3" key="1">
    <citation type="journal article" date="2018" name="Front. Plant Sci.">
        <title>Red Clover (Trifolium pratense) and Zigzag Clover (T. medium) - A Picture of Genomic Similarities and Differences.</title>
        <authorList>
            <person name="Dluhosova J."/>
            <person name="Istvanek J."/>
            <person name="Nedelnik J."/>
            <person name="Repkova J."/>
        </authorList>
    </citation>
    <scope>NUCLEOTIDE SEQUENCE [LARGE SCALE GENOMIC DNA]</scope>
    <source>
        <strain evidence="3">cv. 10/8</strain>
        <tissue evidence="2">Leaf</tissue>
    </source>
</reference>
<protein>
    <submittedName>
        <fullName evidence="2">Uncharacterized protein</fullName>
    </submittedName>
</protein>
<evidence type="ECO:0000313" key="2">
    <source>
        <dbReference type="EMBL" id="MCI90173.1"/>
    </source>
</evidence>
<proteinExistence type="predicted"/>
<evidence type="ECO:0000313" key="3">
    <source>
        <dbReference type="Proteomes" id="UP000265520"/>
    </source>
</evidence>
<comment type="caution">
    <text evidence="2">The sequence shown here is derived from an EMBL/GenBank/DDBJ whole genome shotgun (WGS) entry which is preliminary data.</text>
</comment>
<feature type="non-terminal residue" evidence="2">
    <location>
        <position position="1"/>
    </location>
</feature>
<feature type="region of interest" description="Disordered" evidence="1">
    <location>
        <begin position="1"/>
        <end position="43"/>
    </location>
</feature>
<sequence length="43" mass="4343">HASAMVGSALPGSSQVAAATRNPVESRYTAPSPHLPALDRLAS</sequence>
<dbReference type="AlphaFoldDB" id="A0A392VRQ4"/>
<evidence type="ECO:0000256" key="1">
    <source>
        <dbReference type="SAM" id="MobiDB-lite"/>
    </source>
</evidence>
<dbReference type="EMBL" id="LXQA011237063">
    <property type="protein sequence ID" value="MCI90173.1"/>
    <property type="molecule type" value="Genomic_DNA"/>
</dbReference>
<keyword evidence="3" id="KW-1185">Reference proteome</keyword>
<accession>A0A392VRQ4</accession>
<dbReference type="Proteomes" id="UP000265520">
    <property type="component" value="Unassembled WGS sequence"/>
</dbReference>
<name>A0A392VRQ4_9FABA</name>
<organism evidence="2 3">
    <name type="scientific">Trifolium medium</name>
    <dbReference type="NCBI Taxonomy" id="97028"/>
    <lineage>
        <taxon>Eukaryota</taxon>
        <taxon>Viridiplantae</taxon>
        <taxon>Streptophyta</taxon>
        <taxon>Embryophyta</taxon>
        <taxon>Tracheophyta</taxon>
        <taxon>Spermatophyta</taxon>
        <taxon>Magnoliopsida</taxon>
        <taxon>eudicotyledons</taxon>
        <taxon>Gunneridae</taxon>
        <taxon>Pentapetalae</taxon>
        <taxon>rosids</taxon>
        <taxon>fabids</taxon>
        <taxon>Fabales</taxon>
        <taxon>Fabaceae</taxon>
        <taxon>Papilionoideae</taxon>
        <taxon>50 kb inversion clade</taxon>
        <taxon>NPAAA clade</taxon>
        <taxon>Hologalegina</taxon>
        <taxon>IRL clade</taxon>
        <taxon>Trifolieae</taxon>
        <taxon>Trifolium</taxon>
    </lineage>
</organism>